<dbReference type="SUPFAM" id="SSF46984">
    <property type="entry name" value="Smac/diablo"/>
    <property type="match status" value="1"/>
</dbReference>
<evidence type="ECO:0000256" key="4">
    <source>
        <dbReference type="ARBA" id="ARBA00023128"/>
    </source>
</evidence>
<dbReference type="InterPro" id="IPR009062">
    <property type="entry name" value="Smac/DIABLO-like_sf"/>
</dbReference>
<proteinExistence type="inferred from homology"/>
<evidence type="ECO:0000256" key="2">
    <source>
        <dbReference type="ARBA" id="ARBA00022703"/>
    </source>
</evidence>
<feature type="chain" id="PRO_5013728596" description="Direct IAP-binding protein with low pI" evidence="7">
    <location>
        <begin position="21"/>
        <end position="176"/>
    </location>
</feature>
<gene>
    <name evidence="8" type="ORF">BSL78_14967</name>
</gene>
<evidence type="ECO:0000256" key="7">
    <source>
        <dbReference type="SAM" id="SignalP"/>
    </source>
</evidence>
<dbReference type="PANTHER" id="PTHR32247">
    <property type="entry name" value="DIABLO HOMOLOG, MITOCHONDRIAL"/>
    <property type="match status" value="1"/>
</dbReference>
<dbReference type="OrthoDB" id="6153032at2759"/>
<dbReference type="PANTHER" id="PTHR32247:SF3">
    <property type="entry name" value="DIABLO IAP-BINDING MITOCHONDRIAL PROTEIN"/>
    <property type="match status" value="1"/>
</dbReference>
<dbReference type="AlphaFoldDB" id="A0A2G8KJN0"/>
<evidence type="ECO:0000256" key="5">
    <source>
        <dbReference type="ARBA" id="ARBA00033049"/>
    </source>
</evidence>
<protein>
    <recommendedName>
        <fullName evidence="5">Direct IAP-binding protein with low pI</fullName>
    </recommendedName>
</protein>
<reference evidence="8 9" key="1">
    <citation type="journal article" date="2017" name="PLoS Biol.">
        <title>The sea cucumber genome provides insights into morphological evolution and visceral regeneration.</title>
        <authorList>
            <person name="Zhang X."/>
            <person name="Sun L."/>
            <person name="Yuan J."/>
            <person name="Sun Y."/>
            <person name="Gao Y."/>
            <person name="Zhang L."/>
            <person name="Li S."/>
            <person name="Dai H."/>
            <person name="Hamel J.F."/>
            <person name="Liu C."/>
            <person name="Yu Y."/>
            <person name="Liu S."/>
            <person name="Lin W."/>
            <person name="Guo K."/>
            <person name="Jin S."/>
            <person name="Xu P."/>
            <person name="Storey K.B."/>
            <person name="Huan P."/>
            <person name="Zhang T."/>
            <person name="Zhou Y."/>
            <person name="Zhang J."/>
            <person name="Lin C."/>
            <person name="Li X."/>
            <person name="Xing L."/>
            <person name="Huo D."/>
            <person name="Sun M."/>
            <person name="Wang L."/>
            <person name="Mercier A."/>
            <person name="Li F."/>
            <person name="Yang H."/>
            <person name="Xiang J."/>
        </authorList>
    </citation>
    <scope>NUCLEOTIDE SEQUENCE [LARGE SCALE GENOMIC DNA]</scope>
    <source>
        <strain evidence="8">Shaxun</strain>
        <tissue evidence="8">Muscle</tissue>
    </source>
</reference>
<name>A0A2G8KJN0_STIJA</name>
<dbReference type="Gene3D" id="1.20.58.70">
    <property type="match status" value="1"/>
</dbReference>
<accession>A0A2G8KJN0</accession>
<sequence>MKSQFLLLSPKCSFLATILSTTETLVQKSFGCRTSYSSQMLNSMCFSLQELYSLVRLYHEHNAVAGQQLGTMEDDIWQEIIEARTKLDQRKRAMQEVETVLTSAILVLQAAGETAYHSGVEYSALEAKTKCQQTQEYLALLQSESRRADADLTRIQAKNIEKVSKGKEEKETGTAV</sequence>
<evidence type="ECO:0000256" key="1">
    <source>
        <dbReference type="ARBA" id="ARBA00004173"/>
    </source>
</evidence>
<comment type="caution">
    <text evidence="8">The sequence shown here is derived from an EMBL/GenBank/DDBJ whole genome shotgun (WGS) entry which is preliminary data.</text>
</comment>
<dbReference type="InterPro" id="IPR015142">
    <property type="entry name" value="Smac_DIABLO"/>
</dbReference>
<dbReference type="EMBL" id="MRZV01000537">
    <property type="protein sequence ID" value="PIK48175.1"/>
    <property type="molecule type" value="Genomic_DNA"/>
</dbReference>
<evidence type="ECO:0000256" key="6">
    <source>
        <dbReference type="ARBA" id="ARBA00046319"/>
    </source>
</evidence>
<comment type="similarity">
    <text evidence="6">Belongs to the Smac/DIABLO protein family.</text>
</comment>
<keyword evidence="7" id="KW-0732">Signal</keyword>
<evidence type="ECO:0000313" key="9">
    <source>
        <dbReference type="Proteomes" id="UP000230750"/>
    </source>
</evidence>
<comment type="subcellular location">
    <subcellularLocation>
        <location evidence="1">Mitochondrion</location>
    </subcellularLocation>
</comment>
<feature type="signal peptide" evidence="7">
    <location>
        <begin position="1"/>
        <end position="20"/>
    </location>
</feature>
<dbReference type="Proteomes" id="UP000230750">
    <property type="component" value="Unassembled WGS sequence"/>
</dbReference>
<dbReference type="GO" id="GO:0051402">
    <property type="term" value="P:neuron apoptotic process"/>
    <property type="evidence" value="ECO:0007669"/>
    <property type="project" value="TreeGrafter"/>
</dbReference>
<organism evidence="8 9">
    <name type="scientific">Stichopus japonicus</name>
    <name type="common">Sea cucumber</name>
    <dbReference type="NCBI Taxonomy" id="307972"/>
    <lineage>
        <taxon>Eukaryota</taxon>
        <taxon>Metazoa</taxon>
        <taxon>Echinodermata</taxon>
        <taxon>Eleutherozoa</taxon>
        <taxon>Echinozoa</taxon>
        <taxon>Holothuroidea</taxon>
        <taxon>Aspidochirotacea</taxon>
        <taxon>Aspidochirotida</taxon>
        <taxon>Stichopodidae</taxon>
        <taxon>Apostichopus</taxon>
    </lineage>
</organism>
<evidence type="ECO:0000256" key="3">
    <source>
        <dbReference type="ARBA" id="ARBA00022946"/>
    </source>
</evidence>
<keyword evidence="2" id="KW-0053">Apoptosis</keyword>
<dbReference type="Pfam" id="PF09057">
    <property type="entry name" value="Smac_DIABLO"/>
    <property type="match status" value="1"/>
</dbReference>
<dbReference type="STRING" id="307972.A0A2G8KJN0"/>
<dbReference type="GO" id="GO:0008631">
    <property type="term" value="P:intrinsic apoptotic signaling pathway in response to oxidative stress"/>
    <property type="evidence" value="ECO:0007669"/>
    <property type="project" value="TreeGrafter"/>
</dbReference>
<evidence type="ECO:0000313" key="8">
    <source>
        <dbReference type="EMBL" id="PIK48175.1"/>
    </source>
</evidence>
<keyword evidence="9" id="KW-1185">Reference proteome</keyword>
<keyword evidence="4" id="KW-0496">Mitochondrion</keyword>
<keyword evidence="3" id="KW-0809">Transit peptide</keyword>
<dbReference type="GO" id="GO:0005739">
    <property type="term" value="C:mitochondrion"/>
    <property type="evidence" value="ECO:0007669"/>
    <property type="project" value="UniProtKB-SubCell"/>
</dbReference>